<dbReference type="GO" id="GO:0005886">
    <property type="term" value="C:plasma membrane"/>
    <property type="evidence" value="ECO:0007669"/>
    <property type="project" value="UniProtKB-SubCell"/>
</dbReference>
<keyword evidence="6 8" id="KW-1133">Transmembrane helix</keyword>
<evidence type="ECO:0000313" key="10">
    <source>
        <dbReference type="Proteomes" id="UP000886752"/>
    </source>
</evidence>
<reference evidence="9" key="2">
    <citation type="submission" date="2021-04" db="EMBL/GenBank/DDBJ databases">
        <authorList>
            <person name="Gilroy R."/>
        </authorList>
    </citation>
    <scope>NUCLEOTIDE SEQUENCE</scope>
    <source>
        <strain evidence="9">ChiHecec2B26-446</strain>
    </source>
</reference>
<keyword evidence="3" id="KW-0813">Transport</keyword>
<evidence type="ECO:0000313" key="9">
    <source>
        <dbReference type="EMBL" id="HIW00895.1"/>
    </source>
</evidence>
<dbReference type="Pfam" id="PF03591">
    <property type="entry name" value="AzlC"/>
    <property type="match status" value="1"/>
</dbReference>
<dbReference type="EMBL" id="DXHV01000063">
    <property type="protein sequence ID" value="HIW00895.1"/>
    <property type="molecule type" value="Genomic_DNA"/>
</dbReference>
<dbReference type="AlphaFoldDB" id="A0A9D1PWL4"/>
<comment type="subcellular location">
    <subcellularLocation>
        <location evidence="1">Cell membrane</location>
        <topology evidence="1">Multi-pass membrane protein</topology>
    </subcellularLocation>
</comment>
<feature type="transmembrane region" description="Helical" evidence="8">
    <location>
        <begin position="6"/>
        <end position="26"/>
    </location>
</feature>
<name>A0A9D1PWL4_9BACT</name>
<evidence type="ECO:0000256" key="6">
    <source>
        <dbReference type="ARBA" id="ARBA00022989"/>
    </source>
</evidence>
<dbReference type="Proteomes" id="UP000886752">
    <property type="component" value="Unassembled WGS sequence"/>
</dbReference>
<evidence type="ECO:0000256" key="7">
    <source>
        <dbReference type="ARBA" id="ARBA00023136"/>
    </source>
</evidence>
<reference evidence="9" key="1">
    <citation type="journal article" date="2021" name="PeerJ">
        <title>Extensive microbial diversity within the chicken gut microbiome revealed by metagenomics and culture.</title>
        <authorList>
            <person name="Gilroy R."/>
            <person name="Ravi A."/>
            <person name="Getino M."/>
            <person name="Pursley I."/>
            <person name="Horton D.L."/>
            <person name="Alikhan N.F."/>
            <person name="Baker D."/>
            <person name="Gharbi K."/>
            <person name="Hall N."/>
            <person name="Watson M."/>
            <person name="Adriaenssens E.M."/>
            <person name="Foster-Nyarko E."/>
            <person name="Jarju S."/>
            <person name="Secka A."/>
            <person name="Antonio M."/>
            <person name="Oren A."/>
            <person name="Chaudhuri R.R."/>
            <person name="La Ragione R."/>
            <person name="Hildebrand F."/>
            <person name="Pallen M.J."/>
        </authorList>
    </citation>
    <scope>NUCLEOTIDE SEQUENCE</scope>
    <source>
        <strain evidence="9">ChiHecec2B26-446</strain>
    </source>
</reference>
<dbReference type="PANTHER" id="PTHR34979">
    <property type="entry name" value="INNER MEMBRANE PROTEIN YGAZ"/>
    <property type="match status" value="1"/>
</dbReference>
<comment type="similarity">
    <text evidence="2">Belongs to the AzlC family.</text>
</comment>
<organism evidence="9 10">
    <name type="scientific">Candidatus Desulfovibrio intestinipullorum</name>
    <dbReference type="NCBI Taxonomy" id="2838536"/>
    <lineage>
        <taxon>Bacteria</taxon>
        <taxon>Pseudomonadati</taxon>
        <taxon>Thermodesulfobacteriota</taxon>
        <taxon>Desulfovibrionia</taxon>
        <taxon>Desulfovibrionales</taxon>
        <taxon>Desulfovibrionaceae</taxon>
        <taxon>Desulfovibrio</taxon>
    </lineage>
</organism>
<evidence type="ECO:0000256" key="5">
    <source>
        <dbReference type="ARBA" id="ARBA00022692"/>
    </source>
</evidence>
<dbReference type="InterPro" id="IPR011606">
    <property type="entry name" value="Brnchd-chn_aa_trnsp_permease"/>
</dbReference>
<gene>
    <name evidence="9" type="ORF">H9894_06865</name>
</gene>
<evidence type="ECO:0000256" key="2">
    <source>
        <dbReference type="ARBA" id="ARBA00010735"/>
    </source>
</evidence>
<feature type="transmembrane region" description="Helical" evidence="8">
    <location>
        <begin position="124"/>
        <end position="150"/>
    </location>
</feature>
<feature type="transmembrane region" description="Helical" evidence="8">
    <location>
        <begin position="178"/>
        <end position="195"/>
    </location>
</feature>
<feature type="transmembrane region" description="Helical" evidence="8">
    <location>
        <begin position="201"/>
        <end position="218"/>
    </location>
</feature>
<evidence type="ECO:0000256" key="1">
    <source>
        <dbReference type="ARBA" id="ARBA00004651"/>
    </source>
</evidence>
<proteinExistence type="inferred from homology"/>
<accession>A0A9D1PWL4</accession>
<comment type="caution">
    <text evidence="9">The sequence shown here is derived from an EMBL/GenBank/DDBJ whole genome shotgun (WGS) entry which is preliminary data.</text>
</comment>
<protein>
    <submittedName>
        <fullName evidence="9">AzlC family ABC transporter permease</fullName>
    </submittedName>
</protein>
<sequence>MKLGFSRSLPIVLGYAPVAFAFGVLATQQGMPIWLATATSVLMFAGSGQFITISLWFAGAGYISTALAVFVTNLRYVLMAVALAPHVRSLKGLSRFIYGWQITDELFAVHITAFQQGWKLNRTAIFSATTLAQASWVLGTLVGGLCGSVVTDVKPLGLDYAISAMFLALLIPQCTDRLHTITAVLAAFFSVALHLAGLHQWNVVLATILAATMGTLLARRAKPGEAA</sequence>
<keyword evidence="7 8" id="KW-0472">Membrane</keyword>
<dbReference type="GO" id="GO:1903785">
    <property type="term" value="P:L-valine transmembrane transport"/>
    <property type="evidence" value="ECO:0007669"/>
    <property type="project" value="TreeGrafter"/>
</dbReference>
<evidence type="ECO:0000256" key="4">
    <source>
        <dbReference type="ARBA" id="ARBA00022475"/>
    </source>
</evidence>
<feature type="transmembrane region" description="Helical" evidence="8">
    <location>
        <begin position="156"/>
        <end position="171"/>
    </location>
</feature>
<keyword evidence="5 8" id="KW-0812">Transmembrane</keyword>
<dbReference type="PANTHER" id="PTHR34979:SF1">
    <property type="entry name" value="INNER MEMBRANE PROTEIN YGAZ"/>
    <property type="match status" value="1"/>
</dbReference>
<evidence type="ECO:0000256" key="8">
    <source>
        <dbReference type="SAM" id="Phobius"/>
    </source>
</evidence>
<evidence type="ECO:0000256" key="3">
    <source>
        <dbReference type="ARBA" id="ARBA00022448"/>
    </source>
</evidence>
<keyword evidence="4" id="KW-1003">Cell membrane</keyword>